<sequence>VKAKGKQWKHDPHAVSCRGSSHGAVTKSLENRTAAALVSLAFSWTRWKL</sequence>
<organism evidence="2 3">
    <name type="scientific">Trichonephila clavata</name>
    <name type="common">Joro spider</name>
    <name type="synonym">Nephila clavata</name>
    <dbReference type="NCBI Taxonomy" id="2740835"/>
    <lineage>
        <taxon>Eukaryota</taxon>
        <taxon>Metazoa</taxon>
        <taxon>Ecdysozoa</taxon>
        <taxon>Arthropoda</taxon>
        <taxon>Chelicerata</taxon>
        <taxon>Arachnida</taxon>
        <taxon>Araneae</taxon>
        <taxon>Araneomorphae</taxon>
        <taxon>Entelegynae</taxon>
        <taxon>Araneoidea</taxon>
        <taxon>Nephilidae</taxon>
        <taxon>Trichonephila</taxon>
    </lineage>
</organism>
<comment type="caution">
    <text evidence="2">The sequence shown here is derived from an EMBL/GenBank/DDBJ whole genome shotgun (WGS) entry which is preliminary data.</text>
</comment>
<feature type="non-terminal residue" evidence="2">
    <location>
        <position position="1"/>
    </location>
</feature>
<evidence type="ECO:0000313" key="2">
    <source>
        <dbReference type="EMBL" id="GFR05579.1"/>
    </source>
</evidence>
<name>A0A8X6GLK5_TRICU</name>
<accession>A0A8X6GLK5</accession>
<evidence type="ECO:0000256" key="1">
    <source>
        <dbReference type="SAM" id="MobiDB-lite"/>
    </source>
</evidence>
<gene>
    <name evidence="2" type="ORF">TNCT_481071</name>
</gene>
<protein>
    <submittedName>
        <fullName evidence="2">Uncharacterized protein</fullName>
    </submittedName>
</protein>
<feature type="region of interest" description="Disordered" evidence="1">
    <location>
        <begin position="1"/>
        <end position="22"/>
    </location>
</feature>
<reference evidence="2" key="1">
    <citation type="submission" date="2020-07" db="EMBL/GenBank/DDBJ databases">
        <title>Multicomponent nature underlies the extraordinary mechanical properties of spider dragline silk.</title>
        <authorList>
            <person name="Kono N."/>
            <person name="Nakamura H."/>
            <person name="Mori M."/>
            <person name="Yoshida Y."/>
            <person name="Ohtoshi R."/>
            <person name="Malay A.D."/>
            <person name="Moran D.A.P."/>
            <person name="Tomita M."/>
            <person name="Numata K."/>
            <person name="Arakawa K."/>
        </authorList>
    </citation>
    <scope>NUCLEOTIDE SEQUENCE</scope>
</reference>
<proteinExistence type="predicted"/>
<evidence type="ECO:0000313" key="3">
    <source>
        <dbReference type="Proteomes" id="UP000887116"/>
    </source>
</evidence>
<dbReference type="Proteomes" id="UP000887116">
    <property type="component" value="Unassembled WGS sequence"/>
</dbReference>
<dbReference type="EMBL" id="BMAO01015979">
    <property type="protein sequence ID" value="GFR05579.1"/>
    <property type="molecule type" value="Genomic_DNA"/>
</dbReference>
<keyword evidence="3" id="KW-1185">Reference proteome</keyword>
<dbReference type="AlphaFoldDB" id="A0A8X6GLK5"/>